<dbReference type="PROSITE" id="PS50330">
    <property type="entry name" value="UIM"/>
    <property type="match status" value="1"/>
</dbReference>
<dbReference type="EMBL" id="JAXIOK010000013">
    <property type="protein sequence ID" value="KAK4756364.1"/>
    <property type="molecule type" value="Genomic_DNA"/>
</dbReference>
<dbReference type="SMART" id="SM00726">
    <property type="entry name" value="UIM"/>
    <property type="match status" value="2"/>
</dbReference>
<accession>A0AAN7PZG9</accession>
<evidence type="ECO:0000259" key="1">
    <source>
        <dbReference type="Pfam" id="PF12315"/>
    </source>
</evidence>
<dbReference type="Proteomes" id="UP001345219">
    <property type="component" value="Chromosome 6"/>
</dbReference>
<sequence>MDWAEWILEEPMDQMTADETEDLDYIIALSLAEEGTKPLSSRVKLEEEEDEQLAKAIRVSRKSQSHPQCSRANALRTTHLPSTSKDSSASIWKEEPIEKARGAIWHPDGIGDDHPFHKSCHKEHDDRKCHICKNFLPRTANGVQLRTNHFWMQKYCPSHEHDGTPICSSCMRLEPRDMPYKVLDAGRRLCSQCLKSAVIYYDTFEPLQSNVHEFFRGLDMEVDRQIPIHLVQRTTLNETMEVEKNEHHPETRGISVSEGKSVTAILILCDLPRLLTGSIMAHEMMHAWLRLSGYQRLSKKVEEGICQVMAYMWLDAEIGPSGSAAGHVASEFPSDEQLGVFFKYQIEVDDSPDYGEGFKLAHQAVKEYGLKETLHCMQLTGGFPL</sequence>
<organism evidence="2 3">
    <name type="scientific">Trapa incisa</name>
    <dbReference type="NCBI Taxonomy" id="236973"/>
    <lineage>
        <taxon>Eukaryota</taxon>
        <taxon>Viridiplantae</taxon>
        <taxon>Streptophyta</taxon>
        <taxon>Embryophyta</taxon>
        <taxon>Tracheophyta</taxon>
        <taxon>Spermatophyta</taxon>
        <taxon>Magnoliopsida</taxon>
        <taxon>eudicotyledons</taxon>
        <taxon>Gunneridae</taxon>
        <taxon>Pentapetalae</taxon>
        <taxon>rosids</taxon>
        <taxon>malvids</taxon>
        <taxon>Myrtales</taxon>
        <taxon>Lythraceae</taxon>
        <taxon>Trapa</taxon>
    </lineage>
</organism>
<dbReference type="InterPro" id="IPR045218">
    <property type="entry name" value="DA1-like"/>
</dbReference>
<protein>
    <recommendedName>
        <fullName evidence="1">Protein DA1-like domain-containing protein</fullName>
    </recommendedName>
</protein>
<dbReference type="PANTHER" id="PTHR24209:SF25">
    <property type="entry name" value="PROTEIN DA1-RELATED 1"/>
    <property type="match status" value="1"/>
</dbReference>
<comment type="caution">
    <text evidence="2">The sequence shown here is derived from an EMBL/GenBank/DDBJ whole genome shotgun (WGS) entry which is preliminary data.</text>
</comment>
<evidence type="ECO:0000313" key="3">
    <source>
        <dbReference type="Proteomes" id="UP001345219"/>
    </source>
</evidence>
<reference evidence="2 3" key="1">
    <citation type="journal article" date="2023" name="Hortic Res">
        <title>Pangenome of water caltrop reveals structural variations and asymmetric subgenome divergence after allopolyploidization.</title>
        <authorList>
            <person name="Zhang X."/>
            <person name="Chen Y."/>
            <person name="Wang L."/>
            <person name="Yuan Y."/>
            <person name="Fang M."/>
            <person name="Shi L."/>
            <person name="Lu R."/>
            <person name="Comes H.P."/>
            <person name="Ma Y."/>
            <person name="Chen Y."/>
            <person name="Huang G."/>
            <person name="Zhou Y."/>
            <person name="Zheng Z."/>
            <person name="Qiu Y."/>
        </authorList>
    </citation>
    <scope>NUCLEOTIDE SEQUENCE [LARGE SCALE GENOMIC DNA]</scope>
    <source>
        <tissue evidence="2">Roots</tissue>
    </source>
</reference>
<dbReference type="InterPro" id="IPR022087">
    <property type="entry name" value="DA1-like_dom"/>
</dbReference>
<dbReference type="InterPro" id="IPR003903">
    <property type="entry name" value="UIM_dom"/>
</dbReference>
<name>A0AAN7PZG9_9MYRT</name>
<evidence type="ECO:0000313" key="2">
    <source>
        <dbReference type="EMBL" id="KAK4756364.1"/>
    </source>
</evidence>
<gene>
    <name evidence="2" type="ORF">SAY87_006491</name>
</gene>
<dbReference type="AlphaFoldDB" id="A0AAN7PZG9"/>
<keyword evidence="3" id="KW-1185">Reference proteome</keyword>
<dbReference type="PANTHER" id="PTHR24209">
    <property type="entry name" value="PROTEIN DA1-RELATED 2"/>
    <property type="match status" value="1"/>
</dbReference>
<dbReference type="GO" id="GO:0043130">
    <property type="term" value="F:ubiquitin binding"/>
    <property type="evidence" value="ECO:0007669"/>
    <property type="project" value="TreeGrafter"/>
</dbReference>
<proteinExistence type="predicted"/>
<dbReference type="Pfam" id="PF12315">
    <property type="entry name" value="DA1-like"/>
    <property type="match status" value="1"/>
</dbReference>
<feature type="domain" description="Protein DA1-like" evidence="1">
    <location>
        <begin position="259"/>
        <end position="379"/>
    </location>
</feature>